<dbReference type="PANTHER" id="PTHR12262">
    <property type="entry name" value="CCR4-NOT TRANSCRIPTION COMPLEX SUBUNIT 9"/>
    <property type="match status" value="1"/>
</dbReference>
<dbReference type="FunFam" id="1.25.10.10:FF:000014">
    <property type="entry name" value="Cell differentiation protein RCD1"/>
    <property type="match status" value="1"/>
</dbReference>
<dbReference type="OrthoDB" id="1183224at2759"/>
<dbReference type="InterPro" id="IPR007216">
    <property type="entry name" value="CNOT9"/>
</dbReference>
<feature type="compositionally biased region" description="Low complexity" evidence="2">
    <location>
        <begin position="24"/>
        <end position="47"/>
    </location>
</feature>
<dbReference type="InterPro" id="IPR011989">
    <property type="entry name" value="ARM-like"/>
</dbReference>
<evidence type="ECO:0000313" key="3">
    <source>
        <dbReference type="EMBL" id="KAH6900552.1"/>
    </source>
</evidence>
<evidence type="ECO:0000256" key="2">
    <source>
        <dbReference type="SAM" id="MobiDB-lite"/>
    </source>
</evidence>
<comment type="caution">
    <text evidence="3">The sequence shown here is derived from an EMBL/GenBank/DDBJ whole genome shotgun (WGS) entry which is preliminary data.</text>
</comment>
<name>A0A9P8WJM8_9HYPO</name>
<dbReference type="EMBL" id="JAGPYM010000001">
    <property type="protein sequence ID" value="KAH6900552.1"/>
    <property type="molecule type" value="Genomic_DNA"/>
</dbReference>
<protein>
    <submittedName>
        <fullName evidence="3">Cell differentiation family, Rcd1-like-domain-containing protein</fullName>
    </submittedName>
</protein>
<dbReference type="AlphaFoldDB" id="A0A9P8WJM8"/>
<dbReference type="GO" id="GO:0030014">
    <property type="term" value="C:CCR4-NOT complex"/>
    <property type="evidence" value="ECO:0007669"/>
    <property type="project" value="InterPro"/>
</dbReference>
<dbReference type="GO" id="GO:0006402">
    <property type="term" value="P:mRNA catabolic process"/>
    <property type="evidence" value="ECO:0007669"/>
    <property type="project" value="InterPro"/>
</dbReference>
<dbReference type="Gene3D" id="1.25.10.10">
    <property type="entry name" value="Leucine-rich Repeat Variant"/>
    <property type="match status" value="1"/>
</dbReference>
<dbReference type="Proteomes" id="UP000777438">
    <property type="component" value="Unassembled WGS sequence"/>
</dbReference>
<sequence length="362" mass="40022">MMPAAHVYGHHQFTPQGAEQSWMHQQSGAHHPHAQQQQAAAAAAAAVQQQHFGRLTANAHNSVGNQIPAHAQEPPHDNVSEDNRRTMAYIADLLNENTREAALLELSKKREQVPELALILWHSFGVMTSLLQEIISVYTLLNPSQLTAAASNRVCNALALLQCVASHNDTRTLFLNAHIPLFLYPFLNTTSKSRPFEYLRLTSLGVIGALVKNDSSEVINFLLTTEIIPLCLRIMETGSELSKTVAIFIVQKILLDDNGLNYICATYERFYAVGTVLSNMVAQLVESQTARLLKHVVRCFLRLSDNARAREALRQCLPEPLRDATFSSVLRDDAATKRCLAQLLINLSDNVVDPNAAGVSNM</sequence>
<dbReference type="InterPro" id="IPR016024">
    <property type="entry name" value="ARM-type_fold"/>
</dbReference>
<accession>A0A9P8WJM8</accession>
<keyword evidence="4" id="KW-1185">Reference proteome</keyword>
<feature type="region of interest" description="Disordered" evidence="2">
    <location>
        <begin position="17"/>
        <end position="47"/>
    </location>
</feature>
<comment type="similarity">
    <text evidence="1">Belongs to the CNOT9 family.</text>
</comment>
<gene>
    <name evidence="3" type="ORF">B0T10DRAFT_453064</name>
</gene>
<evidence type="ECO:0000256" key="1">
    <source>
        <dbReference type="ARBA" id="ARBA00006385"/>
    </source>
</evidence>
<dbReference type="SUPFAM" id="SSF48371">
    <property type="entry name" value="ARM repeat"/>
    <property type="match status" value="1"/>
</dbReference>
<organism evidence="3 4">
    <name type="scientific">Thelonectria olida</name>
    <dbReference type="NCBI Taxonomy" id="1576542"/>
    <lineage>
        <taxon>Eukaryota</taxon>
        <taxon>Fungi</taxon>
        <taxon>Dikarya</taxon>
        <taxon>Ascomycota</taxon>
        <taxon>Pezizomycotina</taxon>
        <taxon>Sordariomycetes</taxon>
        <taxon>Hypocreomycetidae</taxon>
        <taxon>Hypocreales</taxon>
        <taxon>Nectriaceae</taxon>
        <taxon>Thelonectria</taxon>
    </lineage>
</organism>
<dbReference type="Pfam" id="PF04078">
    <property type="entry name" value="Rcd1"/>
    <property type="match status" value="1"/>
</dbReference>
<proteinExistence type="inferred from homology"/>
<evidence type="ECO:0000313" key="4">
    <source>
        <dbReference type="Proteomes" id="UP000777438"/>
    </source>
</evidence>
<reference evidence="3 4" key="1">
    <citation type="journal article" date="2021" name="Nat. Commun.">
        <title>Genetic determinants of endophytism in the Arabidopsis root mycobiome.</title>
        <authorList>
            <person name="Mesny F."/>
            <person name="Miyauchi S."/>
            <person name="Thiergart T."/>
            <person name="Pickel B."/>
            <person name="Atanasova L."/>
            <person name="Karlsson M."/>
            <person name="Huettel B."/>
            <person name="Barry K.W."/>
            <person name="Haridas S."/>
            <person name="Chen C."/>
            <person name="Bauer D."/>
            <person name="Andreopoulos W."/>
            <person name="Pangilinan J."/>
            <person name="LaButti K."/>
            <person name="Riley R."/>
            <person name="Lipzen A."/>
            <person name="Clum A."/>
            <person name="Drula E."/>
            <person name="Henrissat B."/>
            <person name="Kohler A."/>
            <person name="Grigoriev I.V."/>
            <person name="Martin F.M."/>
            <person name="Hacquard S."/>
        </authorList>
    </citation>
    <scope>NUCLEOTIDE SEQUENCE [LARGE SCALE GENOMIC DNA]</scope>
    <source>
        <strain evidence="3 4">MPI-CAGE-CH-0241</strain>
    </source>
</reference>